<gene>
    <name evidence="2" type="primary">TPHA0A03090</name>
    <name evidence="2" type="ordered locus">TPHA_0A03090</name>
</gene>
<dbReference type="PROSITE" id="PS51808">
    <property type="entry name" value="CHCH"/>
    <property type="match status" value="1"/>
</dbReference>
<dbReference type="eggNOG" id="KOG4138">
    <property type="taxonomic scope" value="Eukaryota"/>
</dbReference>
<dbReference type="OrthoDB" id="5586401at2759"/>
<dbReference type="RefSeq" id="XP_003683821.1">
    <property type="nucleotide sequence ID" value="XM_003683773.1"/>
</dbReference>
<protein>
    <recommendedName>
        <fullName evidence="4">CHCH domain-containing protein</fullName>
    </recommendedName>
</protein>
<dbReference type="PANTHER" id="PTHR13639">
    <property type="entry name" value="CYTOCHROME C OXIDASE ASSEMBLY FACTOR 4 HOMOLOG, MITOCHONDRIAL"/>
    <property type="match status" value="1"/>
</dbReference>
<dbReference type="GO" id="GO:0033617">
    <property type="term" value="P:mitochondrial respiratory chain complex IV assembly"/>
    <property type="evidence" value="ECO:0007669"/>
    <property type="project" value="InterPro"/>
</dbReference>
<organism evidence="2 3">
    <name type="scientific">Tetrapisispora phaffii (strain ATCC 24235 / CBS 4417 / NBRC 1672 / NRRL Y-8282 / UCD 70-5)</name>
    <name type="common">Yeast</name>
    <name type="synonym">Fabospora phaffii</name>
    <dbReference type="NCBI Taxonomy" id="1071381"/>
    <lineage>
        <taxon>Eukaryota</taxon>
        <taxon>Fungi</taxon>
        <taxon>Dikarya</taxon>
        <taxon>Ascomycota</taxon>
        <taxon>Saccharomycotina</taxon>
        <taxon>Saccharomycetes</taxon>
        <taxon>Saccharomycetales</taxon>
        <taxon>Saccharomycetaceae</taxon>
        <taxon>Tetrapisispora</taxon>
    </lineage>
</organism>
<dbReference type="OMA" id="QCFKEME"/>
<dbReference type="GeneID" id="11532495"/>
<dbReference type="GO" id="GO:0005758">
    <property type="term" value="C:mitochondrial intermembrane space"/>
    <property type="evidence" value="ECO:0007669"/>
    <property type="project" value="InterPro"/>
</dbReference>
<keyword evidence="3" id="KW-1185">Reference proteome</keyword>
<evidence type="ECO:0000256" key="1">
    <source>
        <dbReference type="SAM" id="MobiDB-lite"/>
    </source>
</evidence>
<dbReference type="HOGENOM" id="CLU_169171_0_0_1"/>
<dbReference type="InterPro" id="IPR039870">
    <property type="entry name" value="Coa4-like"/>
</dbReference>
<dbReference type="KEGG" id="tpf:TPHA_0A03090"/>
<evidence type="ECO:0000313" key="3">
    <source>
        <dbReference type="Proteomes" id="UP000005666"/>
    </source>
</evidence>
<dbReference type="PANTHER" id="PTHR13639:SF2">
    <property type="entry name" value="CYTOCHROME C OXIDASE ASSEMBLY FACTOR 4 HOMOLOG, MITOCHONDRIAL"/>
    <property type="match status" value="1"/>
</dbReference>
<dbReference type="STRING" id="1071381.G8BNA9"/>
<accession>G8BNA9</accession>
<reference evidence="2 3" key="1">
    <citation type="journal article" date="2011" name="Proc. Natl. Acad. Sci. U.S.A.">
        <title>Evolutionary erosion of yeast sex chromosomes by mating-type switching accidents.</title>
        <authorList>
            <person name="Gordon J.L."/>
            <person name="Armisen D."/>
            <person name="Proux-Wera E."/>
            <person name="Oheigeartaigh S.S."/>
            <person name="Byrne K.P."/>
            <person name="Wolfe K.H."/>
        </authorList>
    </citation>
    <scope>NUCLEOTIDE SEQUENCE [LARGE SCALE GENOMIC DNA]</scope>
    <source>
        <strain evidence="3">ATCC 24235 / CBS 4417 / NBRC 1672 / NRRL Y-8282 / UCD 70-5</strain>
    </source>
</reference>
<feature type="region of interest" description="Disordered" evidence="1">
    <location>
        <begin position="31"/>
        <end position="54"/>
    </location>
</feature>
<evidence type="ECO:0008006" key="4">
    <source>
        <dbReference type="Google" id="ProtNLM"/>
    </source>
</evidence>
<evidence type="ECO:0000313" key="2">
    <source>
        <dbReference type="EMBL" id="CCE61387.1"/>
    </source>
</evidence>
<proteinExistence type="predicted"/>
<feature type="compositionally biased region" description="Acidic residues" evidence="1">
    <location>
        <begin position="42"/>
        <end position="52"/>
    </location>
</feature>
<sequence length="104" mass="12104">MEGAIEQDKIVMTGKENSKYYKEALEVYKEEQKEKAQSAGQDDQDEEEEWDERIEKSGCFVENMALQLCHADTGDWRQCLGEMQSFKDCWNKNGNNERVNTVDV</sequence>
<dbReference type="AlphaFoldDB" id="G8BNA9"/>
<name>G8BNA9_TETPH</name>
<dbReference type="Proteomes" id="UP000005666">
    <property type="component" value="Chromosome 1"/>
</dbReference>
<dbReference type="EMBL" id="HE612856">
    <property type="protein sequence ID" value="CCE61387.1"/>
    <property type="molecule type" value="Genomic_DNA"/>
</dbReference>